<dbReference type="SUPFAM" id="SSF54991">
    <property type="entry name" value="Anticodon-binding domain of PheRS"/>
    <property type="match status" value="1"/>
</dbReference>
<evidence type="ECO:0000313" key="12">
    <source>
        <dbReference type="EMBL" id="OGG41880.1"/>
    </source>
</evidence>
<dbReference type="SUPFAM" id="SSF55681">
    <property type="entry name" value="Class II aaRS and biotin synthetases"/>
    <property type="match status" value="1"/>
</dbReference>
<dbReference type="SMART" id="SM00874">
    <property type="entry name" value="B5"/>
    <property type="match status" value="1"/>
</dbReference>
<keyword evidence="6" id="KW-0067">ATP-binding</keyword>
<dbReference type="Pfam" id="PF17759">
    <property type="entry name" value="tRNA_synthFbeta"/>
    <property type="match status" value="1"/>
</dbReference>
<sequence>MKVSYNWLNKYFDGKLPEAEAVADAFTFHAWEIEDIEKVGNDTLLDVKVLPDKAMWALSHRGIAKDLSVILNIPLAKDALANKVSLGAASTIGIVLETDNCRRFVAAHITGVKVGPSPEWLKTALETIGQRSINNIVDASNYVMFDLGQPSHAFDARHIGAEGFKVRHARDGEKLTGLDGIEYTFLQTDTVIARNDTDEILSIAGLKGGQHSGISDDTTDVIVEVANWDPVTTRRTGQRLKLRTDASSRYENGVVPEMVPYGLSTVIDLILEIAGGEVTSYSEVVNTTTVLGQVNVSLTKINNVLGLSLTTDEVSTILERFGWQYRANNEEFLITPPFERTDLVIGEDVIEEIGRIYGYQHITAVVPDPVPLLDINKRFYYSEVVRDSLIAFGFSEIFTSSFRANDEIKIANALASDKGYLRSSLKDNLKEALQKNAPNADLLGIRQIQIFEIGTVFNSSGESLMLSIGVQSPSGYKAKSDEPIITEALQSLGEQLGHMVQEKSEGGIVEINLGTLIDQLPSVSNYQNFKQPSDVTYRPFSSYPAIVRDIAMWVSGEEDETNIVSILKDTAGPLCVRTTLFDRFEKDGLTSYAFRLVFQSTDRTLTDNEVNSVMDNVYESVRERNWEVR</sequence>
<keyword evidence="9" id="KW-0030">Aminoacyl-tRNA synthetase</keyword>
<evidence type="ECO:0000256" key="9">
    <source>
        <dbReference type="ARBA" id="ARBA00023146"/>
    </source>
</evidence>
<dbReference type="GO" id="GO:0006432">
    <property type="term" value="P:phenylalanyl-tRNA aminoacylation"/>
    <property type="evidence" value="ECO:0007669"/>
    <property type="project" value="InterPro"/>
</dbReference>
<dbReference type="Pfam" id="PF03483">
    <property type="entry name" value="B3_4"/>
    <property type="match status" value="1"/>
</dbReference>
<dbReference type="SMART" id="SM00896">
    <property type="entry name" value="FDX-ACB"/>
    <property type="match status" value="1"/>
</dbReference>
<dbReference type="EMBL" id="MFKO01000002">
    <property type="protein sequence ID" value="OGG41880.1"/>
    <property type="molecule type" value="Genomic_DNA"/>
</dbReference>
<evidence type="ECO:0000256" key="7">
    <source>
        <dbReference type="ARBA" id="ARBA00022842"/>
    </source>
</evidence>
<evidence type="ECO:0000256" key="5">
    <source>
        <dbReference type="ARBA" id="ARBA00022741"/>
    </source>
</evidence>
<dbReference type="InterPro" id="IPR005147">
    <property type="entry name" value="tRNA_synthase_B5-dom"/>
</dbReference>
<dbReference type="Proteomes" id="UP000176322">
    <property type="component" value="Unassembled WGS sequence"/>
</dbReference>
<dbReference type="GO" id="GO:0004826">
    <property type="term" value="F:phenylalanine-tRNA ligase activity"/>
    <property type="evidence" value="ECO:0007669"/>
    <property type="project" value="UniProtKB-EC"/>
</dbReference>
<comment type="caution">
    <text evidence="12">The sequence shown here is derived from an EMBL/GenBank/DDBJ whole genome shotgun (WGS) entry which is preliminary data.</text>
</comment>
<feature type="domain" description="B5" evidence="11">
    <location>
        <begin position="289"/>
        <end position="364"/>
    </location>
</feature>
<accession>A0A1F6BY89</accession>
<dbReference type="InterPro" id="IPR005146">
    <property type="entry name" value="B3/B4_tRNA-bd"/>
</dbReference>
<keyword evidence="8" id="KW-0648">Protein biosynthesis</keyword>
<dbReference type="AlphaFoldDB" id="A0A1F6BY89"/>
<dbReference type="Gene3D" id="3.30.56.10">
    <property type="match status" value="2"/>
</dbReference>
<protein>
    <recommendedName>
        <fullName evidence="2">phenylalanine--tRNA ligase</fullName>
        <ecNumber evidence="2">6.1.1.20</ecNumber>
    </recommendedName>
</protein>
<evidence type="ECO:0000259" key="11">
    <source>
        <dbReference type="PROSITE" id="PS51483"/>
    </source>
</evidence>
<keyword evidence="4" id="KW-0479">Metal-binding</keyword>
<dbReference type="InterPro" id="IPR005121">
    <property type="entry name" value="Fdx_antiC-bd"/>
</dbReference>
<keyword evidence="7" id="KW-0460">Magnesium</keyword>
<dbReference type="InterPro" id="IPR020825">
    <property type="entry name" value="Phe-tRNA_synthase-like_B3/B4"/>
</dbReference>
<evidence type="ECO:0000256" key="2">
    <source>
        <dbReference type="ARBA" id="ARBA00012814"/>
    </source>
</evidence>
<evidence type="ECO:0000256" key="6">
    <source>
        <dbReference type="ARBA" id="ARBA00022840"/>
    </source>
</evidence>
<dbReference type="InterPro" id="IPR036690">
    <property type="entry name" value="Fdx_antiC-bd_sf"/>
</dbReference>
<evidence type="ECO:0000256" key="8">
    <source>
        <dbReference type="ARBA" id="ARBA00022917"/>
    </source>
</evidence>
<dbReference type="Gene3D" id="3.30.70.380">
    <property type="entry name" value="Ferrodoxin-fold anticodon-binding domain"/>
    <property type="match status" value="1"/>
</dbReference>
<dbReference type="Pfam" id="PF03484">
    <property type="entry name" value="B5"/>
    <property type="match status" value="1"/>
</dbReference>
<dbReference type="Gene3D" id="3.30.930.10">
    <property type="entry name" value="Bira Bifunctional Protein, Domain 2"/>
    <property type="match status" value="1"/>
</dbReference>
<evidence type="ECO:0000256" key="1">
    <source>
        <dbReference type="ARBA" id="ARBA00001946"/>
    </source>
</evidence>
<evidence type="ECO:0000256" key="3">
    <source>
        <dbReference type="ARBA" id="ARBA00022598"/>
    </source>
</evidence>
<dbReference type="Gene3D" id="3.50.40.10">
    <property type="entry name" value="Phenylalanyl-trna Synthetase, Chain B, domain 3"/>
    <property type="match status" value="1"/>
</dbReference>
<dbReference type="InterPro" id="IPR041616">
    <property type="entry name" value="PheRS_beta_core"/>
</dbReference>
<dbReference type="SUPFAM" id="SSF46955">
    <property type="entry name" value="Putative DNA-binding domain"/>
    <property type="match status" value="2"/>
</dbReference>
<dbReference type="STRING" id="1798475.A2837_01560"/>
<evidence type="ECO:0000256" key="4">
    <source>
        <dbReference type="ARBA" id="ARBA00022723"/>
    </source>
</evidence>
<dbReference type="GO" id="GO:0003723">
    <property type="term" value="F:RNA binding"/>
    <property type="evidence" value="ECO:0007669"/>
    <property type="project" value="InterPro"/>
</dbReference>
<reference evidence="12 13" key="1">
    <citation type="journal article" date="2016" name="Nat. Commun.">
        <title>Thousands of microbial genomes shed light on interconnected biogeochemical processes in an aquifer system.</title>
        <authorList>
            <person name="Anantharaman K."/>
            <person name="Brown C.T."/>
            <person name="Hug L.A."/>
            <person name="Sharon I."/>
            <person name="Castelle C.J."/>
            <person name="Probst A.J."/>
            <person name="Thomas B.C."/>
            <person name="Singh A."/>
            <person name="Wilkins M.J."/>
            <person name="Karaoz U."/>
            <person name="Brodie E.L."/>
            <person name="Williams K.H."/>
            <person name="Hubbard S.S."/>
            <person name="Banfield J.F."/>
        </authorList>
    </citation>
    <scope>NUCLEOTIDE SEQUENCE [LARGE SCALE GENOMIC DNA]</scope>
</reference>
<dbReference type="PANTHER" id="PTHR10947:SF0">
    <property type="entry name" value="PHENYLALANINE--TRNA LIGASE BETA SUBUNIT"/>
    <property type="match status" value="1"/>
</dbReference>
<dbReference type="Pfam" id="PF03147">
    <property type="entry name" value="FDX-ACB"/>
    <property type="match status" value="1"/>
</dbReference>
<organism evidence="12 13">
    <name type="scientific">Candidatus Kaiserbacteria bacterium RIFCSPHIGHO2_01_FULL_46_22</name>
    <dbReference type="NCBI Taxonomy" id="1798475"/>
    <lineage>
        <taxon>Bacteria</taxon>
        <taxon>Candidatus Kaiseribacteriota</taxon>
    </lineage>
</organism>
<keyword evidence="5" id="KW-0547">Nucleotide-binding</keyword>
<dbReference type="InterPro" id="IPR009061">
    <property type="entry name" value="DNA-bd_dom_put_sf"/>
</dbReference>
<gene>
    <name evidence="12" type="ORF">A2837_01560</name>
</gene>
<keyword evidence="3" id="KW-0436">Ligase</keyword>
<dbReference type="PROSITE" id="PS51447">
    <property type="entry name" value="FDX_ACB"/>
    <property type="match status" value="1"/>
</dbReference>
<evidence type="ECO:0000313" key="13">
    <source>
        <dbReference type="Proteomes" id="UP000176322"/>
    </source>
</evidence>
<proteinExistence type="predicted"/>
<dbReference type="SMART" id="SM00873">
    <property type="entry name" value="B3_4"/>
    <property type="match status" value="1"/>
</dbReference>
<dbReference type="InterPro" id="IPR045060">
    <property type="entry name" value="Phe-tRNA-ligase_IIc_bsu"/>
</dbReference>
<dbReference type="SUPFAM" id="SSF56037">
    <property type="entry name" value="PheT/TilS domain"/>
    <property type="match status" value="1"/>
</dbReference>
<dbReference type="PANTHER" id="PTHR10947">
    <property type="entry name" value="PHENYLALANYL-TRNA SYNTHETASE BETA CHAIN AND LEUCINE-RICH REPEAT-CONTAINING PROTEIN 47"/>
    <property type="match status" value="1"/>
</dbReference>
<name>A0A1F6BY89_9BACT</name>
<feature type="domain" description="FDX-ACB" evidence="10">
    <location>
        <begin position="541"/>
        <end position="629"/>
    </location>
</feature>
<dbReference type="GO" id="GO:0005524">
    <property type="term" value="F:ATP binding"/>
    <property type="evidence" value="ECO:0007669"/>
    <property type="project" value="UniProtKB-KW"/>
</dbReference>
<dbReference type="GO" id="GO:0000287">
    <property type="term" value="F:magnesium ion binding"/>
    <property type="evidence" value="ECO:0007669"/>
    <property type="project" value="InterPro"/>
</dbReference>
<comment type="cofactor">
    <cofactor evidence="1">
        <name>Mg(2+)</name>
        <dbReference type="ChEBI" id="CHEBI:18420"/>
    </cofactor>
</comment>
<dbReference type="EC" id="6.1.1.20" evidence="2"/>
<dbReference type="GO" id="GO:0009328">
    <property type="term" value="C:phenylalanine-tRNA ligase complex"/>
    <property type="evidence" value="ECO:0007669"/>
    <property type="project" value="TreeGrafter"/>
</dbReference>
<dbReference type="InterPro" id="IPR045864">
    <property type="entry name" value="aa-tRNA-synth_II/BPL/LPL"/>
</dbReference>
<evidence type="ECO:0000259" key="10">
    <source>
        <dbReference type="PROSITE" id="PS51447"/>
    </source>
</evidence>
<dbReference type="PROSITE" id="PS51483">
    <property type="entry name" value="B5"/>
    <property type="match status" value="1"/>
</dbReference>